<name>A0A6J7CLQ0_9ZZZZ</name>
<dbReference type="SUPFAM" id="SSF54593">
    <property type="entry name" value="Glyoxalase/Bleomycin resistance protein/Dihydroxybiphenyl dioxygenase"/>
    <property type="match status" value="1"/>
</dbReference>
<protein>
    <submittedName>
        <fullName evidence="2">Unannotated protein</fullName>
    </submittedName>
</protein>
<dbReference type="Gene3D" id="3.10.180.10">
    <property type="entry name" value="2,3-Dihydroxybiphenyl 1,2-Dioxygenase, domain 1"/>
    <property type="match status" value="1"/>
</dbReference>
<dbReference type="InterPro" id="IPR029068">
    <property type="entry name" value="Glyas_Bleomycin-R_OHBP_Dase"/>
</dbReference>
<dbReference type="PANTHER" id="PTHR35908">
    <property type="entry name" value="HYPOTHETICAL FUSION PROTEIN"/>
    <property type="match status" value="1"/>
</dbReference>
<gene>
    <name evidence="2" type="ORF">UFOPK3342_00121</name>
</gene>
<dbReference type="InterPro" id="IPR041581">
    <property type="entry name" value="Glyoxalase_6"/>
</dbReference>
<dbReference type="EMBL" id="CAFBLH010000002">
    <property type="protein sequence ID" value="CAB4855973.1"/>
    <property type="molecule type" value="Genomic_DNA"/>
</dbReference>
<organism evidence="2">
    <name type="scientific">freshwater metagenome</name>
    <dbReference type="NCBI Taxonomy" id="449393"/>
    <lineage>
        <taxon>unclassified sequences</taxon>
        <taxon>metagenomes</taxon>
        <taxon>ecological metagenomes</taxon>
    </lineage>
</organism>
<feature type="domain" description="Glyoxalase-like" evidence="1">
    <location>
        <begin position="7"/>
        <end position="120"/>
    </location>
</feature>
<proteinExistence type="predicted"/>
<evidence type="ECO:0000259" key="1">
    <source>
        <dbReference type="Pfam" id="PF18029"/>
    </source>
</evidence>
<dbReference type="Pfam" id="PF18029">
    <property type="entry name" value="Glyoxalase_6"/>
    <property type="match status" value="1"/>
</dbReference>
<evidence type="ECO:0000313" key="2">
    <source>
        <dbReference type="EMBL" id="CAB4855973.1"/>
    </source>
</evidence>
<reference evidence="2" key="1">
    <citation type="submission" date="2020-05" db="EMBL/GenBank/DDBJ databases">
        <authorList>
            <person name="Chiriac C."/>
            <person name="Salcher M."/>
            <person name="Ghai R."/>
            <person name="Kavagutti S V."/>
        </authorList>
    </citation>
    <scope>NUCLEOTIDE SEQUENCE</scope>
</reference>
<dbReference type="PANTHER" id="PTHR35908:SF1">
    <property type="entry name" value="CONSERVED PROTEIN"/>
    <property type="match status" value="1"/>
</dbReference>
<sequence length="124" mass="14081">MLTIQCITIDCQDPIALATFWAQVLDWKIGEGATHDEAYIEKSPDSSRGENYPDLLFIRTPDTKKSKNRIHLDLRPKNQLTEVERLVKIGAKRIEIGQSVDPDTTWIVMADPEGNEFCVLKPLD</sequence>
<accession>A0A6J7CLQ0</accession>
<dbReference type="AlphaFoldDB" id="A0A6J7CLQ0"/>